<dbReference type="PANTHER" id="PTHR43272">
    <property type="entry name" value="LONG-CHAIN-FATTY-ACID--COA LIGASE"/>
    <property type="match status" value="1"/>
</dbReference>
<protein>
    <submittedName>
        <fullName evidence="5">Acyl-CoA synthetase, putative</fullName>
    </submittedName>
</protein>
<evidence type="ECO:0000313" key="5">
    <source>
        <dbReference type="EMBL" id="CRG97025.1"/>
    </source>
</evidence>
<keyword evidence="1" id="KW-0547">Nucleotide-binding</keyword>
<proteinExistence type="predicted"/>
<feature type="compositionally biased region" description="Low complexity" evidence="3">
    <location>
        <begin position="271"/>
        <end position="281"/>
    </location>
</feature>
<sequence>MDAIKLKNIIYKFLENENQLDLNYDINDDPTYFEEIKGSSKKNSSNIYRPRNYELNRTLEKIKGFLDVEMSSKYELFCFFCKYYYNKEFLGERKKEIRDNEVVLGEYTFKTYEEIKNEVEIFASALYQFEEIEYNIFDDNGIHNKLKILGIWSKNRIEWFTTDMACSAIDFVTVPIYDTMGINSVIHIFKITKMRICCIEAEKLECLIKIKDELENLNILIIYDEWSLKEDLKKKANEAGYKVYFYKDLIDNYKNKNIIPQYYHYDKTFSNGHNRNSSNEKNNSDDNKLSTNNKDDFNCENNYVNNISEKKNKIRKMSNENEEKEKMNDKNDEENIIENNREDINEKNNNISKNNMEEIDENLVNNIKKNKNNLNNVCTIIFTSGSSGTPKGAMITHYNFITFIQSYLIDCNRLGLKKYDIIFSYLPLAHVYERFIEFAVCFFGAKIGYFSGNVKELLNDMNELKPTFLITVPRILQKFHDNIMEGLKNKSFVTRMLVKTAIKNKKNIYLKNSKKFHHKVYDLILQPIRNKFGGNIRTQVMGSSSMDRNKLIDLQMIFSSPITEGWGMTEVGISFLQNRFDKTKGTIGGPFSNVVFKVVKVENMKYNPKEYPNKGELCINGSSIMAGYFRNEELNKKSFDEDGFFFTGDVVEVSEKNEYVRIIDRAKNIFKLAQGEYIEPEKLENIYSNSFYIDNIFVHGYSYENELVSIIVPNESSVLDYAKKNNLNLPYEELLKSDAIHKLFFEELLNISKVNNLNGIEKIRLFHLTHIPFSIYNKQLTPTHKIVRNVILKDYETIINDLYENRKK</sequence>
<dbReference type="SUPFAM" id="SSF56801">
    <property type="entry name" value="Acetyl-CoA synthetase-like"/>
    <property type="match status" value="1"/>
</dbReference>
<dbReference type="InterPro" id="IPR020845">
    <property type="entry name" value="AMP-binding_CS"/>
</dbReference>
<feature type="compositionally biased region" description="Basic and acidic residues" evidence="3">
    <location>
        <begin position="317"/>
        <end position="330"/>
    </location>
</feature>
<dbReference type="OrthoDB" id="1700726at2759"/>
<gene>
    <name evidence="5" type="ORF">PGAL8A_00460500</name>
</gene>
<dbReference type="InterPro" id="IPR042099">
    <property type="entry name" value="ANL_N_sf"/>
</dbReference>
<keyword evidence="2" id="KW-0067">ATP-binding</keyword>
<feature type="compositionally biased region" description="Basic and acidic residues" evidence="3">
    <location>
        <begin position="282"/>
        <end position="297"/>
    </location>
</feature>
<dbReference type="GeneID" id="39733138"/>
<dbReference type="EMBL" id="CVMV01000083">
    <property type="protein sequence ID" value="CRG97025.1"/>
    <property type="molecule type" value="Genomic_DNA"/>
</dbReference>
<name>A0A1J1GWV3_PLAGA</name>
<dbReference type="Gene3D" id="3.40.50.12780">
    <property type="entry name" value="N-terminal domain of ligase-like"/>
    <property type="match status" value="2"/>
</dbReference>
<comment type="caution">
    <text evidence="5">The sequence shown here is derived from an EMBL/GenBank/DDBJ whole genome shotgun (WGS) entry which is preliminary data.</text>
</comment>
<feature type="region of interest" description="Disordered" evidence="3">
    <location>
        <begin position="270"/>
        <end position="331"/>
    </location>
</feature>
<evidence type="ECO:0000256" key="1">
    <source>
        <dbReference type="ARBA" id="ARBA00022741"/>
    </source>
</evidence>
<dbReference type="OMA" id="NRGELCV"/>
<dbReference type="PROSITE" id="PS00455">
    <property type="entry name" value="AMP_BINDING"/>
    <property type="match status" value="1"/>
</dbReference>
<feature type="domain" description="AMP-dependent synthetase/ligase" evidence="4">
    <location>
        <begin position="99"/>
        <end position="237"/>
    </location>
</feature>
<dbReference type="GO" id="GO:0004467">
    <property type="term" value="F:long-chain fatty acid-CoA ligase activity"/>
    <property type="evidence" value="ECO:0007669"/>
    <property type="project" value="TreeGrafter"/>
</dbReference>
<keyword evidence="6" id="KW-1185">Reference proteome</keyword>
<organism evidence="5 6">
    <name type="scientific">Plasmodium gallinaceum</name>
    <dbReference type="NCBI Taxonomy" id="5849"/>
    <lineage>
        <taxon>Eukaryota</taxon>
        <taxon>Sar</taxon>
        <taxon>Alveolata</taxon>
        <taxon>Apicomplexa</taxon>
        <taxon>Aconoidasida</taxon>
        <taxon>Haemosporida</taxon>
        <taxon>Plasmodiidae</taxon>
        <taxon>Plasmodium</taxon>
        <taxon>Plasmodium (Haemamoeba)</taxon>
    </lineage>
</organism>
<evidence type="ECO:0000259" key="4">
    <source>
        <dbReference type="Pfam" id="PF00501"/>
    </source>
</evidence>
<evidence type="ECO:0000256" key="2">
    <source>
        <dbReference type="ARBA" id="ARBA00022840"/>
    </source>
</evidence>
<dbReference type="VEuPathDB" id="PlasmoDB:PGAL8A_00460500"/>
<reference evidence="5" key="1">
    <citation type="submission" date="2015-04" db="EMBL/GenBank/DDBJ databases">
        <authorList>
            <consortium name="Pathogen Informatics"/>
        </authorList>
    </citation>
    <scope>NUCLEOTIDE SEQUENCE [LARGE SCALE GENOMIC DNA]</scope>
    <source>
        <strain evidence="5">8A</strain>
    </source>
</reference>
<dbReference type="Pfam" id="PF00501">
    <property type="entry name" value="AMP-binding"/>
    <property type="match status" value="2"/>
</dbReference>
<evidence type="ECO:0000313" key="6">
    <source>
        <dbReference type="Proteomes" id="UP000220797"/>
    </source>
</evidence>
<dbReference type="AlphaFoldDB" id="A0A1J1GWV3"/>
<dbReference type="GO" id="GO:0005524">
    <property type="term" value="F:ATP binding"/>
    <property type="evidence" value="ECO:0007669"/>
    <property type="project" value="UniProtKB-KW"/>
</dbReference>
<dbReference type="RefSeq" id="XP_028529828.1">
    <property type="nucleotide sequence ID" value="XM_028673369.1"/>
</dbReference>
<dbReference type="InterPro" id="IPR000873">
    <property type="entry name" value="AMP-dep_synth/lig_dom"/>
</dbReference>
<dbReference type="Proteomes" id="UP000220797">
    <property type="component" value="Unassembled WGS sequence"/>
</dbReference>
<evidence type="ECO:0000256" key="3">
    <source>
        <dbReference type="SAM" id="MobiDB-lite"/>
    </source>
</evidence>
<dbReference type="PANTHER" id="PTHR43272:SF33">
    <property type="entry name" value="AMP-BINDING DOMAIN-CONTAINING PROTEIN-RELATED"/>
    <property type="match status" value="1"/>
</dbReference>
<feature type="domain" description="AMP-dependent synthetase/ligase" evidence="4">
    <location>
        <begin position="332"/>
        <end position="629"/>
    </location>
</feature>
<dbReference type="GO" id="GO:0005783">
    <property type="term" value="C:endoplasmic reticulum"/>
    <property type="evidence" value="ECO:0007669"/>
    <property type="project" value="TreeGrafter"/>
</dbReference>
<accession>A0A1J1GWV3</accession>
<dbReference type="GO" id="GO:0016020">
    <property type="term" value="C:membrane"/>
    <property type="evidence" value="ECO:0007669"/>
    <property type="project" value="TreeGrafter"/>
</dbReference>